<comment type="pathway">
    <text evidence="3">One-carbon metabolism; methylamine degradation.</text>
</comment>
<protein>
    <recommendedName>
        <fullName evidence="4">Methylamine utilization protein MauE</fullName>
    </recommendedName>
</protein>
<dbReference type="GO" id="GO:0016020">
    <property type="term" value="C:membrane"/>
    <property type="evidence" value="ECO:0007669"/>
    <property type="project" value="UniProtKB-SubCell"/>
</dbReference>
<accession>A0A0B7ITQ2</accession>
<dbReference type="InterPro" id="IPR036163">
    <property type="entry name" value="HMA_dom_sf"/>
</dbReference>
<keyword evidence="11" id="KW-1185">Reference proteome</keyword>
<dbReference type="STRING" id="1581680.BN1209_0596"/>
<reference evidence="11" key="1">
    <citation type="submission" date="2014-12" db="EMBL/GenBank/DDBJ databases">
        <authorList>
            <person name="Salcher M.M."/>
        </authorList>
    </citation>
    <scope>NUCLEOTIDE SEQUENCE [LARGE SCALE GENOMIC DNA]</scope>
    <source>
        <strain evidence="11">MMS-10A-171</strain>
    </source>
</reference>
<feature type="transmembrane region" description="Helical" evidence="8">
    <location>
        <begin position="130"/>
        <end position="149"/>
    </location>
</feature>
<name>A0A0B7ITQ2_9PROT</name>
<dbReference type="EMBL" id="LN794158">
    <property type="protein sequence ID" value="CEN55640.1"/>
    <property type="molecule type" value="Genomic_DNA"/>
</dbReference>
<keyword evidence="5 8" id="KW-0812">Transmembrane</keyword>
<evidence type="ECO:0000256" key="1">
    <source>
        <dbReference type="ARBA" id="ARBA00003475"/>
    </source>
</evidence>
<dbReference type="Pfam" id="PF07291">
    <property type="entry name" value="MauE"/>
    <property type="match status" value="1"/>
</dbReference>
<evidence type="ECO:0000256" key="6">
    <source>
        <dbReference type="ARBA" id="ARBA00022989"/>
    </source>
</evidence>
<dbReference type="AlphaFoldDB" id="A0A0B7ITQ2"/>
<gene>
    <name evidence="10" type="ORF">BN1209_0596</name>
</gene>
<dbReference type="GO" id="GO:0030416">
    <property type="term" value="P:methylamine metabolic process"/>
    <property type="evidence" value="ECO:0007669"/>
    <property type="project" value="InterPro"/>
</dbReference>
<dbReference type="CDD" id="cd00371">
    <property type="entry name" value="HMA"/>
    <property type="match status" value="1"/>
</dbReference>
<evidence type="ECO:0000256" key="4">
    <source>
        <dbReference type="ARBA" id="ARBA00019078"/>
    </source>
</evidence>
<keyword evidence="6 8" id="KW-1133">Transmembrane helix</keyword>
<feature type="transmembrane region" description="Helical" evidence="8">
    <location>
        <begin position="170"/>
        <end position="190"/>
    </location>
</feature>
<dbReference type="Gene3D" id="3.30.70.100">
    <property type="match status" value="1"/>
</dbReference>
<dbReference type="InterPro" id="IPR006121">
    <property type="entry name" value="HMA_dom"/>
</dbReference>
<keyword evidence="7 8" id="KW-0472">Membrane</keyword>
<sequence length="252" mass="28265">MVLLMPAQDTLLLEIQGMHCNSCVNKIRLALEPLAESVTVTLNPPLAKLDHAKATFTQINQALALAGNYQASKLSPHKIPERSTIVAENPSWLSTYQPLLLILSYLLITTLAIQLHPVMLHDELFNIERWMMDFMAGFFLVFSFFKLLNIRAFADSYAMYDLLAMRWKQYGLIYPFIELGLGFAYLLALAPQITNMVTIVVMGFSSLGVIRAVMNKQKIRCACLGAVFNLPMSTITIIEDLLMVAMAAWMLA</sequence>
<comment type="subcellular location">
    <subcellularLocation>
        <location evidence="2">Membrane</location>
        <topology evidence="2">Multi-pass membrane protein</topology>
    </subcellularLocation>
</comment>
<dbReference type="HOGENOM" id="CLU_096384_0_0_4"/>
<dbReference type="Proteomes" id="UP000056322">
    <property type="component" value="Chromosome 1"/>
</dbReference>
<feature type="transmembrane region" description="Helical" evidence="8">
    <location>
        <begin position="196"/>
        <end position="214"/>
    </location>
</feature>
<evidence type="ECO:0000256" key="3">
    <source>
        <dbReference type="ARBA" id="ARBA00004856"/>
    </source>
</evidence>
<comment type="function">
    <text evidence="1">May be specifically involved in the processing, transport, and/or maturation of the MADH beta-subunit.</text>
</comment>
<dbReference type="InterPro" id="IPR009908">
    <property type="entry name" value="Methylamine_util_MauE"/>
</dbReference>
<organism evidence="10 11">
    <name type="scientific">Candidatus Methylopumilus turicensis</name>
    <dbReference type="NCBI Taxonomy" id="1581680"/>
    <lineage>
        <taxon>Bacteria</taxon>
        <taxon>Pseudomonadati</taxon>
        <taxon>Pseudomonadota</taxon>
        <taxon>Betaproteobacteria</taxon>
        <taxon>Nitrosomonadales</taxon>
        <taxon>Methylophilaceae</taxon>
        <taxon>Candidatus Methylopumilus</taxon>
    </lineage>
</organism>
<proteinExistence type="predicted"/>
<feature type="transmembrane region" description="Helical" evidence="8">
    <location>
        <begin position="226"/>
        <end position="251"/>
    </location>
</feature>
<evidence type="ECO:0000256" key="2">
    <source>
        <dbReference type="ARBA" id="ARBA00004141"/>
    </source>
</evidence>
<evidence type="ECO:0000313" key="11">
    <source>
        <dbReference type="Proteomes" id="UP000056322"/>
    </source>
</evidence>
<evidence type="ECO:0000256" key="5">
    <source>
        <dbReference type="ARBA" id="ARBA00022692"/>
    </source>
</evidence>
<dbReference type="KEGG" id="mbac:BN1209_0596"/>
<evidence type="ECO:0000259" key="9">
    <source>
        <dbReference type="Pfam" id="PF07291"/>
    </source>
</evidence>
<evidence type="ECO:0000313" key="10">
    <source>
        <dbReference type="EMBL" id="CEN55640.1"/>
    </source>
</evidence>
<evidence type="ECO:0000256" key="8">
    <source>
        <dbReference type="SAM" id="Phobius"/>
    </source>
</evidence>
<dbReference type="GO" id="GO:0046872">
    <property type="term" value="F:metal ion binding"/>
    <property type="evidence" value="ECO:0007669"/>
    <property type="project" value="InterPro"/>
</dbReference>
<feature type="transmembrane region" description="Helical" evidence="8">
    <location>
        <begin position="99"/>
        <end position="118"/>
    </location>
</feature>
<evidence type="ECO:0000256" key="7">
    <source>
        <dbReference type="ARBA" id="ARBA00023136"/>
    </source>
</evidence>
<feature type="domain" description="Methylamine utilisation protein MauE" evidence="9">
    <location>
        <begin position="134"/>
        <end position="251"/>
    </location>
</feature>
<dbReference type="SUPFAM" id="SSF55008">
    <property type="entry name" value="HMA, heavy metal-associated domain"/>
    <property type="match status" value="1"/>
</dbReference>